<dbReference type="InterPro" id="IPR032807">
    <property type="entry name" value="GNVR"/>
</dbReference>
<dbReference type="AlphaFoldDB" id="A0A1H7UZJ8"/>
<dbReference type="GO" id="GO:0005886">
    <property type="term" value="C:plasma membrane"/>
    <property type="evidence" value="ECO:0007669"/>
    <property type="project" value="UniProtKB-SubCell"/>
</dbReference>
<keyword evidence="8" id="KW-0175">Coiled coil</keyword>
<evidence type="ECO:0000256" key="6">
    <source>
        <dbReference type="ARBA" id="ARBA00022989"/>
    </source>
</evidence>
<dbReference type="Pfam" id="PF10609">
    <property type="entry name" value="ParA"/>
    <property type="match status" value="1"/>
</dbReference>
<accession>A0A1H7UZJ8</accession>
<dbReference type="Pfam" id="PF13807">
    <property type="entry name" value="GNVR"/>
    <property type="match status" value="1"/>
</dbReference>
<evidence type="ECO:0000256" key="2">
    <source>
        <dbReference type="ARBA" id="ARBA00022475"/>
    </source>
</evidence>
<feature type="transmembrane region" description="Helical" evidence="9">
    <location>
        <begin position="46"/>
        <end position="70"/>
    </location>
</feature>
<dbReference type="GO" id="GO:0004713">
    <property type="term" value="F:protein tyrosine kinase activity"/>
    <property type="evidence" value="ECO:0007669"/>
    <property type="project" value="TreeGrafter"/>
</dbReference>
<keyword evidence="4" id="KW-0547">Nucleotide-binding</keyword>
<name>A0A1H7UZJ8_9SPHN</name>
<dbReference type="OrthoDB" id="230260at2"/>
<evidence type="ECO:0000256" key="8">
    <source>
        <dbReference type="SAM" id="Coils"/>
    </source>
</evidence>
<dbReference type="Pfam" id="PF02706">
    <property type="entry name" value="Wzz"/>
    <property type="match status" value="1"/>
</dbReference>
<feature type="domain" description="Polysaccharide chain length determinant N-terminal" evidence="10">
    <location>
        <begin position="42"/>
        <end position="122"/>
    </location>
</feature>
<comment type="subcellular location">
    <subcellularLocation>
        <location evidence="1">Cell membrane</location>
        <topology evidence="1">Multi-pass membrane protein</topology>
    </subcellularLocation>
</comment>
<keyword evidence="13" id="KW-1185">Reference proteome</keyword>
<keyword evidence="3 9" id="KW-0812">Transmembrane</keyword>
<keyword evidence="6 9" id="KW-1133">Transmembrane helix</keyword>
<keyword evidence="7 9" id="KW-0472">Membrane</keyword>
<evidence type="ECO:0000256" key="1">
    <source>
        <dbReference type="ARBA" id="ARBA00004651"/>
    </source>
</evidence>
<dbReference type="SUPFAM" id="SSF52540">
    <property type="entry name" value="P-loop containing nucleoside triphosphate hydrolases"/>
    <property type="match status" value="1"/>
</dbReference>
<dbReference type="GO" id="GO:0005524">
    <property type="term" value="F:ATP binding"/>
    <property type="evidence" value="ECO:0007669"/>
    <property type="project" value="UniProtKB-KW"/>
</dbReference>
<organism evidence="12 13">
    <name type="scientific">Sphingomonas palmae</name>
    <dbReference type="NCBI Taxonomy" id="1855283"/>
    <lineage>
        <taxon>Bacteria</taxon>
        <taxon>Pseudomonadati</taxon>
        <taxon>Pseudomonadota</taxon>
        <taxon>Alphaproteobacteria</taxon>
        <taxon>Sphingomonadales</taxon>
        <taxon>Sphingomonadaceae</taxon>
        <taxon>Sphingomonas</taxon>
    </lineage>
</organism>
<dbReference type="InterPro" id="IPR033756">
    <property type="entry name" value="YlxH/NBP35"/>
</dbReference>
<evidence type="ECO:0000256" key="3">
    <source>
        <dbReference type="ARBA" id="ARBA00022692"/>
    </source>
</evidence>
<evidence type="ECO:0000313" key="12">
    <source>
        <dbReference type="EMBL" id="SEM02058.1"/>
    </source>
</evidence>
<reference evidence="13" key="1">
    <citation type="submission" date="2016-10" db="EMBL/GenBank/DDBJ databases">
        <authorList>
            <person name="Varghese N."/>
            <person name="Submissions S."/>
        </authorList>
    </citation>
    <scope>NUCLEOTIDE SEQUENCE [LARGE SCALE GENOMIC DNA]</scope>
    <source>
        <strain evidence="13">JS21-1</strain>
    </source>
</reference>
<dbReference type="NCBIfam" id="TIGR01007">
    <property type="entry name" value="eps_fam"/>
    <property type="match status" value="1"/>
</dbReference>
<sequence length="735" mass="79735">MNNLSFRPAPASAGGAFPVEVELADTNANKRSLIADYLSIANRRKWLILGTTVGFVLAGLLITLFMTPLYTASATIEIQRETSNVAEVKGEERTQSSVDAEFYETQYGLLRSRALAERVARTLRLGDDPAFFETFGVTASDEWFQNGRAVQTPAVREERLKTAGGLLLKNIKIEPERLSRLVEVSFTSPDPQLSKRVVDGWSENFVQTTLERRYAATSYARKFLEDRLQQLRVRIDQSERALVGYAANQNIVNIPGNSGTQGESTGERSLVADDLVNLNRELATATADRVQAESRLAGNSNVKEALDNSTTNTLRARRAELNADYARMLQQFAPDYPPAKALRAQIASIDAALRGETGRVTDVLRQNYDAAVTRENALAAQVKQLTGRVLDFRRRSIQYNILQREVDTNRQLYDALLQRYKEIGVAGGVGVNNISVVDEAEVPGAPSSPRLFFNLALALLAGLVAGCGIALLLEQIDEGITDPIDVEPLLGMPLIGVTPQLSNIEPLDALQDSKSALTEAYASIAANLGFATSHGVPRSLAVTSARPAEGKSSTSYALARSLARINRRVLLLDADMRSPSVHHLLHQPLGNGLSNYLAGDDDLGTLVRATEIDRLSIMTAGPQPPSTPELLAGNRLTILLEQLATEFDHVVLDLPPVMGLADAPLIASKVEGTLIVTAAHSTHKNVARLAVGRLRSAHAHLLGAVLSMFDSRQASYGYGYGYGYGEGYGYGDKAK</sequence>
<evidence type="ECO:0000256" key="4">
    <source>
        <dbReference type="ARBA" id="ARBA00022741"/>
    </source>
</evidence>
<feature type="coiled-coil region" evidence="8">
    <location>
        <begin position="221"/>
        <end position="248"/>
    </location>
</feature>
<evidence type="ECO:0000256" key="9">
    <source>
        <dbReference type="SAM" id="Phobius"/>
    </source>
</evidence>
<proteinExistence type="predicted"/>
<dbReference type="PANTHER" id="PTHR32309:SF13">
    <property type="entry name" value="FERRIC ENTEROBACTIN TRANSPORT PROTEIN FEPE"/>
    <property type="match status" value="1"/>
</dbReference>
<dbReference type="STRING" id="1855283.SAMN05216382_3123"/>
<evidence type="ECO:0000313" key="13">
    <source>
        <dbReference type="Proteomes" id="UP000199214"/>
    </source>
</evidence>
<keyword evidence="5" id="KW-0067">ATP-binding</keyword>
<dbReference type="CDD" id="cd05387">
    <property type="entry name" value="BY-kinase"/>
    <property type="match status" value="1"/>
</dbReference>
<evidence type="ECO:0000259" key="10">
    <source>
        <dbReference type="Pfam" id="PF02706"/>
    </source>
</evidence>
<dbReference type="InterPro" id="IPR005702">
    <property type="entry name" value="Wzc-like_C"/>
</dbReference>
<dbReference type="InterPro" id="IPR050445">
    <property type="entry name" value="Bact_polysacc_biosynth/exp"/>
</dbReference>
<dbReference type="Proteomes" id="UP000199214">
    <property type="component" value="Unassembled WGS sequence"/>
</dbReference>
<evidence type="ECO:0000256" key="7">
    <source>
        <dbReference type="ARBA" id="ARBA00023136"/>
    </source>
</evidence>
<evidence type="ECO:0000259" key="11">
    <source>
        <dbReference type="Pfam" id="PF13807"/>
    </source>
</evidence>
<protein>
    <submittedName>
        <fullName evidence="12">Capsular exopolysaccharide family</fullName>
    </submittedName>
</protein>
<keyword evidence="2" id="KW-1003">Cell membrane</keyword>
<dbReference type="InterPro" id="IPR003856">
    <property type="entry name" value="LPS_length_determ_N"/>
</dbReference>
<gene>
    <name evidence="12" type="ORF">SAMN05216382_3123</name>
</gene>
<dbReference type="EMBL" id="FNZZ01000008">
    <property type="protein sequence ID" value="SEM02058.1"/>
    <property type="molecule type" value="Genomic_DNA"/>
</dbReference>
<dbReference type="InterPro" id="IPR027417">
    <property type="entry name" value="P-loop_NTPase"/>
</dbReference>
<dbReference type="Gene3D" id="3.40.50.300">
    <property type="entry name" value="P-loop containing nucleotide triphosphate hydrolases"/>
    <property type="match status" value="1"/>
</dbReference>
<feature type="domain" description="Tyrosine-protein kinase G-rich" evidence="11">
    <location>
        <begin position="402"/>
        <end position="472"/>
    </location>
</feature>
<dbReference type="PANTHER" id="PTHR32309">
    <property type="entry name" value="TYROSINE-PROTEIN KINASE"/>
    <property type="match status" value="1"/>
</dbReference>
<evidence type="ECO:0000256" key="5">
    <source>
        <dbReference type="ARBA" id="ARBA00022840"/>
    </source>
</evidence>